<evidence type="ECO:0000256" key="1">
    <source>
        <dbReference type="SAM" id="SignalP"/>
    </source>
</evidence>
<dbReference type="PROSITE" id="PS51318">
    <property type="entry name" value="TAT"/>
    <property type="match status" value="1"/>
</dbReference>
<dbReference type="SUPFAM" id="SSF56300">
    <property type="entry name" value="Metallo-dependent phosphatases"/>
    <property type="match status" value="1"/>
</dbReference>
<dbReference type="PANTHER" id="PTHR16509:SF1">
    <property type="entry name" value="MANGANESE-DEPENDENT ADP-RIBOSE_CDP-ALCOHOL DIPHOSPHATASE"/>
    <property type="match status" value="1"/>
</dbReference>
<dbReference type="InterPro" id="IPR004843">
    <property type="entry name" value="Calcineurin-like_PHP"/>
</dbReference>
<sequence>MPSRRTVLAGGAAMLAAPRPGASAAGSTALRFGVVADPQYADADPHLGLQRYYRNSLGKLREAVAAFNAEDLDFVVTLGDVIDRRAESYDAILPVYAMLRHRHVVLLGNHDYSLAPEDLTAQPGLLGLAKTHYDYTVGGIRFVVLDGNDVSLFAPPPGDLRWQIATDRLGRLAAQGADNAKPWNGSLSDAQFTWFGSVLDDARAKRQRVIVLNHYPVFPANPHNMWDAGRIVELLASQPHVVAYFCGHNHAGNYAETAGIHYVNFHGMVDTPAENAYAIVEIAGDHLDIRGFGREPSRALRLRSA</sequence>
<accession>A0ABQ4TEF6</accession>
<dbReference type="Proteomes" id="UP001055101">
    <property type="component" value="Unassembled WGS sequence"/>
</dbReference>
<reference evidence="3" key="1">
    <citation type="journal article" date="2021" name="Front. Microbiol.">
        <title>Comprehensive Comparative Genomics and Phenotyping of Methylobacterium Species.</title>
        <authorList>
            <person name="Alessa O."/>
            <person name="Ogura Y."/>
            <person name="Fujitani Y."/>
            <person name="Takami H."/>
            <person name="Hayashi T."/>
            <person name="Sahin N."/>
            <person name="Tani A."/>
        </authorList>
    </citation>
    <scope>NUCLEOTIDE SEQUENCE</scope>
    <source>
        <strain evidence="3">DSM 23674</strain>
    </source>
</reference>
<dbReference type="PANTHER" id="PTHR16509">
    <property type="match status" value="1"/>
</dbReference>
<dbReference type="RefSeq" id="WP_147814442.1">
    <property type="nucleotide sequence ID" value="NZ_BPRA01000001.1"/>
</dbReference>
<evidence type="ECO:0000259" key="2">
    <source>
        <dbReference type="Pfam" id="PF00149"/>
    </source>
</evidence>
<feature type="domain" description="Calcineurin-like phosphoesterase" evidence="2">
    <location>
        <begin position="31"/>
        <end position="251"/>
    </location>
</feature>
<dbReference type="InterPro" id="IPR029052">
    <property type="entry name" value="Metallo-depent_PP-like"/>
</dbReference>
<feature type="chain" id="PRO_5045479834" evidence="1">
    <location>
        <begin position="25"/>
        <end position="305"/>
    </location>
</feature>
<dbReference type="Gene3D" id="3.60.21.10">
    <property type="match status" value="1"/>
</dbReference>
<feature type="signal peptide" evidence="1">
    <location>
        <begin position="1"/>
        <end position="24"/>
    </location>
</feature>
<protein>
    <submittedName>
        <fullName evidence="3">3',5'-cyclic adenosine monophosphate phosphodiesterase CpdA</fullName>
    </submittedName>
</protein>
<keyword evidence="1" id="KW-0732">Signal</keyword>
<dbReference type="InterPro" id="IPR006311">
    <property type="entry name" value="TAT_signal"/>
</dbReference>
<organism evidence="3 4">
    <name type="scientific">Methylobacterium thuringiense</name>
    <dbReference type="NCBI Taxonomy" id="1003091"/>
    <lineage>
        <taxon>Bacteria</taxon>
        <taxon>Pseudomonadati</taxon>
        <taxon>Pseudomonadota</taxon>
        <taxon>Alphaproteobacteria</taxon>
        <taxon>Hyphomicrobiales</taxon>
        <taxon>Methylobacteriaceae</taxon>
        <taxon>Methylobacterium</taxon>
    </lineage>
</organism>
<gene>
    <name evidence="3" type="primary">cpdA_1</name>
    <name evidence="3" type="ORF">EKPJFOCH_0222</name>
</gene>
<evidence type="ECO:0000313" key="4">
    <source>
        <dbReference type="Proteomes" id="UP001055101"/>
    </source>
</evidence>
<dbReference type="Pfam" id="PF00149">
    <property type="entry name" value="Metallophos"/>
    <property type="match status" value="1"/>
</dbReference>
<name>A0ABQ4TEF6_9HYPH</name>
<dbReference type="EMBL" id="BPRA01000001">
    <property type="protein sequence ID" value="GJE53755.1"/>
    <property type="molecule type" value="Genomic_DNA"/>
</dbReference>
<evidence type="ECO:0000313" key="3">
    <source>
        <dbReference type="EMBL" id="GJE53755.1"/>
    </source>
</evidence>
<proteinExistence type="predicted"/>
<comment type="caution">
    <text evidence="3">The sequence shown here is derived from an EMBL/GenBank/DDBJ whole genome shotgun (WGS) entry which is preliminary data.</text>
</comment>
<reference evidence="3" key="2">
    <citation type="submission" date="2021-08" db="EMBL/GenBank/DDBJ databases">
        <authorList>
            <person name="Tani A."/>
            <person name="Ola A."/>
            <person name="Ogura Y."/>
            <person name="Katsura K."/>
            <person name="Hayashi T."/>
        </authorList>
    </citation>
    <scope>NUCLEOTIDE SEQUENCE</scope>
    <source>
        <strain evidence="3">DSM 23674</strain>
    </source>
</reference>
<keyword evidence="4" id="KW-1185">Reference proteome</keyword>